<reference evidence="6" key="2">
    <citation type="submission" date="2019-06" db="EMBL/GenBank/DDBJ databases">
        <authorList>
            <person name="Ashton P.M."/>
            <person name="Dallman T."/>
            <person name="Nair S."/>
            <person name="De Pinna E."/>
            <person name="Peters T."/>
            <person name="Grant K."/>
        </authorList>
    </citation>
    <scope>NUCLEOTIDE SEQUENCE</scope>
    <source>
        <strain evidence="4">527491</strain>
        <strain evidence="6">762338</strain>
        <strain evidence="2">769168</strain>
        <strain evidence="5">780192</strain>
    </source>
</reference>
<evidence type="ECO:0000313" key="5">
    <source>
        <dbReference type="EMBL" id="ECK7314765.1"/>
    </source>
</evidence>
<evidence type="ECO:0000313" key="2">
    <source>
        <dbReference type="EMBL" id="ECC0688874.1"/>
    </source>
</evidence>
<dbReference type="EMBL" id="AAIBAZ010000021">
    <property type="protein sequence ID" value="ECC2890695.1"/>
    <property type="molecule type" value="Genomic_DNA"/>
</dbReference>
<comment type="caution">
    <text evidence="3">The sequence shown here is derived from an EMBL/GenBank/DDBJ whole genome shotgun (WGS) entry which is preliminary data.</text>
</comment>
<dbReference type="EMBL" id="AAGLQK010000007">
    <property type="protein sequence ID" value="EBP4057791.1"/>
    <property type="molecule type" value="Genomic_DNA"/>
</dbReference>
<dbReference type="EMBL" id="AAHZXX010000012">
    <property type="protein sequence ID" value="ECC0688874.1"/>
    <property type="molecule type" value="Genomic_DNA"/>
</dbReference>
<sequence>MEGIKFKYELNQAVRVAISGEDGYVKARAEYATFANQYLLHYRAADGRAVDSWFDESELTTVQL</sequence>
<dbReference type="EMBL" id="AAJERZ010000004">
    <property type="protein sequence ID" value="ECL0494290.1"/>
    <property type="molecule type" value="Genomic_DNA"/>
</dbReference>
<evidence type="ECO:0000313" key="1">
    <source>
        <dbReference type="EMBL" id="EBP4057791.1"/>
    </source>
</evidence>
<dbReference type="EMBL" id="AAJCYU010000029">
    <property type="protein sequence ID" value="ECK7314765.1"/>
    <property type="molecule type" value="Genomic_DNA"/>
</dbReference>
<evidence type="ECO:0000313" key="3">
    <source>
        <dbReference type="EMBL" id="ECC2890695.1"/>
    </source>
</evidence>
<dbReference type="AlphaFoldDB" id="A0A1E8DXE3"/>
<gene>
    <name evidence="4" type="ORF">DPC26_19005</name>
    <name evidence="6" type="ORF">FKN96_05740</name>
    <name evidence="2" type="ORF">FMV10_11070</name>
    <name evidence="5" type="ORF">FRN22_18730</name>
    <name evidence="3" type="ORF">JR37_23700</name>
    <name evidence="1" type="ORF">Z599_08540</name>
</gene>
<evidence type="ECO:0000313" key="4">
    <source>
        <dbReference type="EMBL" id="ECI4617688.1"/>
    </source>
</evidence>
<organism evidence="3">
    <name type="scientific">Salmonella enterica I</name>
    <dbReference type="NCBI Taxonomy" id="59201"/>
    <lineage>
        <taxon>Bacteria</taxon>
        <taxon>Pseudomonadati</taxon>
        <taxon>Pseudomonadota</taxon>
        <taxon>Gammaproteobacteria</taxon>
        <taxon>Enterobacterales</taxon>
        <taxon>Enterobacteriaceae</taxon>
        <taxon>Salmonella</taxon>
    </lineage>
</organism>
<protein>
    <submittedName>
        <fullName evidence="3">Uncharacterized protein</fullName>
    </submittedName>
</protein>
<name>A0A1E8DXE3_SALET</name>
<proteinExistence type="predicted"/>
<evidence type="ECO:0000313" key="6">
    <source>
        <dbReference type="EMBL" id="ECL0494290.1"/>
    </source>
</evidence>
<accession>A0A1E8DXE3</accession>
<dbReference type="EMBL" id="AAIVFG010000030">
    <property type="protein sequence ID" value="ECI4617688.1"/>
    <property type="molecule type" value="Genomic_DNA"/>
</dbReference>
<reference evidence="3" key="1">
    <citation type="submission" date="2018-07" db="EMBL/GenBank/DDBJ databases">
        <authorList>
            <consortium name="GenomeTrakr network: Whole genome sequencing for foodborne pathogen traceback"/>
        </authorList>
    </citation>
    <scope>NUCLEOTIDE SEQUENCE</scope>
    <source>
        <strain evidence="1">MDH-2013-00175</strain>
        <strain evidence="3">WAPHL_SAL-A00449</strain>
    </source>
</reference>
<dbReference type="RefSeq" id="WP_000398492.1">
    <property type="nucleotide sequence ID" value="NZ_CP033356.2"/>
</dbReference>